<sequence length="1008" mass="106040">MTELPSPPAGGPPGGRTGLLVGLLVAAVALVPATVPGPTAVAAPPSATSAAAPPGSAPAGASAYRTMPTDPTAVVLGSDQFPVHGDGVGDDTASLQAAIDEASRRGGENGLGNIVGGARGVTVGDGGGVVFVPEGRYRLSRRVDLHASVRLIGFGAKRPEFHLGESTPGFQEGNQSFLFVATRRPYQPGTTPTFGNNDTFGTGLVNLDIRIGAGNPAAVAVRFSGAQMFVLQDLDIHVGDGYAGIDHNANLIQRVRVDGGAVGLLAYAASPGWQTTLLDTTFTGQREAAIRLHTDSKLSLIRNRFADTPAGIVANPGQTQRLYVQDSVFENIAGPAITLNDNEAIPGGAEPDLIRGQNQLNVVNAGVTGAGALLTTVPSGRTWAGPGSSYLVRDATLGLRVHDALGDDERRATGVVVSAVPAAPASFTRLLTSDVPLPPATDSWVNLVEYAAARGITVGTGTSDDHAVFQQAIDRYDTVYVPMGQYLIGDTLRLRPQSNLIGLHPRQTWLKLPDRSPAFSDPDRPKAMIETPRGGTNHVTGLGLDSAQQTPGAVQVLWRSGPHSHLADTLTQFVKWHPEQTQPGDPSAGDPGYQYRGRHKYNFWVQGGGGTFVNLWSVAGWADNGFLVEDTSVRGRVYEVSVEHHEHREVVLRRVRNWEFHALQTEDHIYGWRSQAVELDDVHDVLFGNTVFFRVATVLGPYPYAVGLRNSSGIVIRGTRGYRPDNTANTRWGATVTDVVTGRTVPELEVAYLGVGVPNEVPEPAGVYAAPDDVGITVVPGHSGSTTVRLRNDGPGTLTRLAVAVRAPTGWQAQAALDTSTLLAGRTATAAVDVRLPEDAEGDGVVALTLTYTRAGQQQELPLNLPVRVGGENLARGATVTASSTLSTNVAGNAVDGNRTGGRWISGSADPSPTLTIDLGQPANLHRLVLYSGVAGSDSLRVRAFQVDALVSGVWAPIGTVAQNSASPVRLDLVDAPRGIQQVRVSFTEPSPTDGLARVFEVEIYGTR</sequence>
<dbReference type="PROSITE" id="PS50022">
    <property type="entry name" value="FA58C_3"/>
    <property type="match status" value="1"/>
</dbReference>
<dbReference type="EMBL" id="FMHW01000002">
    <property type="protein sequence ID" value="SCL36354.1"/>
    <property type="molecule type" value="Genomic_DNA"/>
</dbReference>
<gene>
    <name evidence="3" type="ORF">GA0074692_4330</name>
</gene>
<dbReference type="Pfam" id="PF12708">
    <property type="entry name" value="Pect-lyase_RHGA_epim"/>
    <property type="match status" value="1"/>
</dbReference>
<dbReference type="Gene3D" id="2.160.20.10">
    <property type="entry name" value="Single-stranded right-handed beta-helix, Pectin lyase-like"/>
    <property type="match status" value="2"/>
</dbReference>
<dbReference type="InterPro" id="IPR018905">
    <property type="entry name" value="A-galactase_NEW3"/>
</dbReference>
<evidence type="ECO:0000313" key="3">
    <source>
        <dbReference type="EMBL" id="SCL36354.1"/>
    </source>
</evidence>
<dbReference type="InterPro" id="IPR000421">
    <property type="entry name" value="FA58C"/>
</dbReference>
<evidence type="ECO:0000259" key="2">
    <source>
        <dbReference type="PROSITE" id="PS50022"/>
    </source>
</evidence>
<feature type="region of interest" description="Disordered" evidence="1">
    <location>
        <begin position="41"/>
        <end position="65"/>
    </location>
</feature>
<dbReference type="GO" id="GO:0016829">
    <property type="term" value="F:lyase activity"/>
    <property type="evidence" value="ECO:0007669"/>
    <property type="project" value="UniProtKB-KW"/>
</dbReference>
<dbReference type="Pfam" id="PF10633">
    <property type="entry name" value="NPCBM_assoc"/>
    <property type="match status" value="1"/>
</dbReference>
<name>A0A1C6T3J1_9ACTN</name>
<dbReference type="InterPro" id="IPR012334">
    <property type="entry name" value="Pectin_lyas_fold"/>
</dbReference>
<feature type="compositionally biased region" description="Low complexity" evidence="1">
    <location>
        <begin position="41"/>
        <end position="63"/>
    </location>
</feature>
<dbReference type="SUPFAM" id="SSF49785">
    <property type="entry name" value="Galactose-binding domain-like"/>
    <property type="match status" value="1"/>
</dbReference>
<dbReference type="InterPro" id="IPR008979">
    <property type="entry name" value="Galactose-bd-like_sf"/>
</dbReference>
<feature type="domain" description="F5/8 type C" evidence="2">
    <location>
        <begin position="864"/>
        <end position="1007"/>
    </location>
</feature>
<accession>A0A1C6T3J1</accession>
<dbReference type="AlphaFoldDB" id="A0A1C6T3J1"/>
<evidence type="ECO:0000256" key="1">
    <source>
        <dbReference type="SAM" id="MobiDB-lite"/>
    </source>
</evidence>
<dbReference type="Gene3D" id="2.60.120.260">
    <property type="entry name" value="Galactose-binding domain-like"/>
    <property type="match status" value="1"/>
</dbReference>
<reference evidence="4" key="1">
    <citation type="submission" date="2016-06" db="EMBL/GenBank/DDBJ databases">
        <authorList>
            <person name="Varghese N."/>
            <person name="Submissions Spin"/>
        </authorList>
    </citation>
    <scope>NUCLEOTIDE SEQUENCE [LARGE SCALE GENOMIC DNA]</scope>
    <source>
        <strain evidence="4">DSM 43817</strain>
    </source>
</reference>
<dbReference type="SUPFAM" id="SSF51126">
    <property type="entry name" value="Pectin lyase-like"/>
    <property type="match status" value="2"/>
</dbReference>
<dbReference type="Proteomes" id="UP000198959">
    <property type="component" value="Unassembled WGS sequence"/>
</dbReference>
<evidence type="ECO:0000313" key="4">
    <source>
        <dbReference type="Proteomes" id="UP000198959"/>
    </source>
</evidence>
<dbReference type="Pfam" id="PF00754">
    <property type="entry name" value="F5_F8_type_C"/>
    <property type="match status" value="1"/>
</dbReference>
<proteinExistence type="predicted"/>
<organism evidence="3 4">
    <name type="scientific">Micromonospora pallida</name>
    <dbReference type="NCBI Taxonomy" id="145854"/>
    <lineage>
        <taxon>Bacteria</taxon>
        <taxon>Bacillati</taxon>
        <taxon>Actinomycetota</taxon>
        <taxon>Actinomycetes</taxon>
        <taxon>Micromonosporales</taxon>
        <taxon>Micromonosporaceae</taxon>
        <taxon>Micromonospora</taxon>
    </lineage>
</organism>
<dbReference type="InterPro" id="IPR013783">
    <property type="entry name" value="Ig-like_fold"/>
</dbReference>
<keyword evidence="4" id="KW-1185">Reference proteome</keyword>
<keyword evidence="3" id="KW-0456">Lyase</keyword>
<dbReference type="InterPro" id="IPR024535">
    <property type="entry name" value="RHGA/B-epi-like_pectate_lyase"/>
</dbReference>
<dbReference type="GO" id="GO:0005975">
    <property type="term" value="P:carbohydrate metabolic process"/>
    <property type="evidence" value="ECO:0007669"/>
    <property type="project" value="UniProtKB-ARBA"/>
</dbReference>
<dbReference type="STRING" id="145854.GA0074692_4330"/>
<protein>
    <submittedName>
        <fullName evidence="3">Pectate lyase superfamily protein</fullName>
    </submittedName>
</protein>
<dbReference type="Gene3D" id="2.60.40.10">
    <property type="entry name" value="Immunoglobulins"/>
    <property type="match status" value="1"/>
</dbReference>
<dbReference type="InterPro" id="IPR011050">
    <property type="entry name" value="Pectin_lyase_fold/virulence"/>
</dbReference>